<comment type="catalytic activity">
    <reaction evidence="1">
        <text>Hydrolysis of (1-&gt;3)-beta-D-glucosidic linkages in (1-&gt;3)-beta-D-glucans.</text>
        <dbReference type="EC" id="3.2.1.39"/>
    </reaction>
</comment>
<evidence type="ECO:0000256" key="7">
    <source>
        <dbReference type="ARBA" id="ARBA00023136"/>
    </source>
</evidence>
<keyword evidence="6 16" id="KW-0378">Hydrolase</keyword>
<keyword evidence="10" id="KW-0961">Cell wall biogenesis/degradation</keyword>
<dbReference type="GO" id="GO:0005576">
    <property type="term" value="C:extracellular region"/>
    <property type="evidence" value="ECO:0007669"/>
    <property type="project" value="TreeGrafter"/>
</dbReference>
<evidence type="ECO:0000256" key="12">
    <source>
        <dbReference type="ARBA" id="ARBA00037649"/>
    </source>
</evidence>
<evidence type="ECO:0000256" key="3">
    <source>
        <dbReference type="ARBA" id="ARBA00008773"/>
    </source>
</evidence>
<evidence type="ECO:0000256" key="14">
    <source>
        <dbReference type="ARBA" id="ARBA00043078"/>
    </source>
</evidence>
<evidence type="ECO:0000256" key="5">
    <source>
        <dbReference type="ARBA" id="ARBA00022475"/>
    </source>
</evidence>
<keyword evidence="17" id="KW-1185">Reference proteome</keyword>
<dbReference type="GO" id="GO:0000272">
    <property type="term" value="P:polysaccharide catabolic process"/>
    <property type="evidence" value="ECO:0007669"/>
    <property type="project" value="UniProtKB-KW"/>
</dbReference>
<evidence type="ECO:0000313" key="16">
    <source>
        <dbReference type="EMBL" id="TFK98213.1"/>
    </source>
</evidence>
<dbReference type="GO" id="GO:0071555">
    <property type="term" value="P:cell wall organization"/>
    <property type="evidence" value="ECO:0007669"/>
    <property type="project" value="UniProtKB-KW"/>
</dbReference>
<protein>
    <recommendedName>
        <fullName evidence="4">glucan endo-1,3-beta-D-glucosidase</fullName>
        <ecNumber evidence="4">3.2.1.39</ecNumber>
    </recommendedName>
    <alternativeName>
        <fullName evidence="14">Endo-1,3-beta-glucanase btgC</fullName>
    </alternativeName>
    <alternativeName>
        <fullName evidence="13">Laminarinase btgC</fullName>
    </alternativeName>
</protein>
<gene>
    <name evidence="16" type="ORF">BDV98DRAFT_573251</name>
</gene>
<dbReference type="PANTHER" id="PTHR16631:SF17">
    <property type="entry name" value="GLUCAN ENDO-1,3-BETA-GLUCOSIDASE BTGC"/>
    <property type="match status" value="1"/>
</dbReference>
<evidence type="ECO:0000313" key="17">
    <source>
        <dbReference type="Proteomes" id="UP000305067"/>
    </source>
</evidence>
<feature type="chain" id="PRO_5023116785" description="glucan endo-1,3-beta-D-glucosidase" evidence="15">
    <location>
        <begin position="25"/>
        <end position="370"/>
    </location>
</feature>
<feature type="signal peptide" evidence="15">
    <location>
        <begin position="1"/>
        <end position="24"/>
    </location>
</feature>
<keyword evidence="9" id="KW-0119">Carbohydrate metabolism</keyword>
<proteinExistence type="inferred from homology"/>
<evidence type="ECO:0000256" key="10">
    <source>
        <dbReference type="ARBA" id="ARBA00023316"/>
    </source>
</evidence>
<evidence type="ECO:0000256" key="2">
    <source>
        <dbReference type="ARBA" id="ARBA00004401"/>
    </source>
</evidence>
<evidence type="ECO:0000256" key="11">
    <source>
        <dbReference type="ARBA" id="ARBA00023326"/>
    </source>
</evidence>
<evidence type="ECO:0000256" key="8">
    <source>
        <dbReference type="ARBA" id="ARBA00023180"/>
    </source>
</evidence>
<keyword evidence="11" id="KW-0624">Polysaccharide degradation</keyword>
<dbReference type="GO" id="GO:0005886">
    <property type="term" value="C:plasma membrane"/>
    <property type="evidence" value="ECO:0007669"/>
    <property type="project" value="UniProtKB-SubCell"/>
</dbReference>
<dbReference type="GO" id="GO:0042973">
    <property type="term" value="F:glucan endo-1,3-beta-D-glucosidase activity"/>
    <property type="evidence" value="ECO:0007669"/>
    <property type="project" value="UniProtKB-EC"/>
</dbReference>
<evidence type="ECO:0000256" key="9">
    <source>
        <dbReference type="ARBA" id="ARBA00023277"/>
    </source>
</evidence>
<dbReference type="AlphaFoldDB" id="A0A5C3QIQ5"/>
<name>A0A5C3QIQ5_9AGAR</name>
<dbReference type="InterPro" id="IPR017853">
    <property type="entry name" value="GH"/>
</dbReference>
<dbReference type="Proteomes" id="UP000305067">
    <property type="component" value="Unassembled WGS sequence"/>
</dbReference>
<comment type="similarity">
    <text evidence="3">Belongs to the glycosyl hydrolase 17 family.</text>
</comment>
<keyword evidence="8" id="KW-0325">Glycoprotein</keyword>
<dbReference type="GO" id="GO:0009277">
    <property type="term" value="C:fungal-type cell wall"/>
    <property type="evidence" value="ECO:0007669"/>
    <property type="project" value="TreeGrafter"/>
</dbReference>
<organism evidence="16 17">
    <name type="scientific">Pterulicium gracile</name>
    <dbReference type="NCBI Taxonomy" id="1884261"/>
    <lineage>
        <taxon>Eukaryota</taxon>
        <taxon>Fungi</taxon>
        <taxon>Dikarya</taxon>
        <taxon>Basidiomycota</taxon>
        <taxon>Agaricomycotina</taxon>
        <taxon>Agaricomycetes</taxon>
        <taxon>Agaricomycetidae</taxon>
        <taxon>Agaricales</taxon>
        <taxon>Pleurotineae</taxon>
        <taxon>Pterulaceae</taxon>
        <taxon>Pterulicium</taxon>
    </lineage>
</organism>
<keyword evidence="5" id="KW-1003">Cell membrane</keyword>
<evidence type="ECO:0000256" key="1">
    <source>
        <dbReference type="ARBA" id="ARBA00000382"/>
    </source>
</evidence>
<evidence type="ECO:0000256" key="15">
    <source>
        <dbReference type="SAM" id="SignalP"/>
    </source>
</evidence>
<reference evidence="16 17" key="1">
    <citation type="journal article" date="2019" name="Nat. Ecol. Evol.">
        <title>Megaphylogeny resolves global patterns of mushroom evolution.</title>
        <authorList>
            <person name="Varga T."/>
            <person name="Krizsan K."/>
            <person name="Foldi C."/>
            <person name="Dima B."/>
            <person name="Sanchez-Garcia M."/>
            <person name="Sanchez-Ramirez S."/>
            <person name="Szollosi G.J."/>
            <person name="Szarkandi J.G."/>
            <person name="Papp V."/>
            <person name="Albert L."/>
            <person name="Andreopoulos W."/>
            <person name="Angelini C."/>
            <person name="Antonin V."/>
            <person name="Barry K.W."/>
            <person name="Bougher N.L."/>
            <person name="Buchanan P."/>
            <person name="Buyck B."/>
            <person name="Bense V."/>
            <person name="Catcheside P."/>
            <person name="Chovatia M."/>
            <person name="Cooper J."/>
            <person name="Damon W."/>
            <person name="Desjardin D."/>
            <person name="Finy P."/>
            <person name="Geml J."/>
            <person name="Haridas S."/>
            <person name="Hughes K."/>
            <person name="Justo A."/>
            <person name="Karasinski D."/>
            <person name="Kautmanova I."/>
            <person name="Kiss B."/>
            <person name="Kocsube S."/>
            <person name="Kotiranta H."/>
            <person name="LaButti K.M."/>
            <person name="Lechner B.E."/>
            <person name="Liimatainen K."/>
            <person name="Lipzen A."/>
            <person name="Lukacs Z."/>
            <person name="Mihaltcheva S."/>
            <person name="Morgado L.N."/>
            <person name="Niskanen T."/>
            <person name="Noordeloos M.E."/>
            <person name="Ohm R.A."/>
            <person name="Ortiz-Santana B."/>
            <person name="Ovrebo C."/>
            <person name="Racz N."/>
            <person name="Riley R."/>
            <person name="Savchenko A."/>
            <person name="Shiryaev A."/>
            <person name="Soop K."/>
            <person name="Spirin V."/>
            <person name="Szebenyi C."/>
            <person name="Tomsovsky M."/>
            <person name="Tulloss R.E."/>
            <person name="Uehling J."/>
            <person name="Grigoriev I.V."/>
            <person name="Vagvolgyi C."/>
            <person name="Papp T."/>
            <person name="Martin F.M."/>
            <person name="Miettinen O."/>
            <person name="Hibbett D.S."/>
            <person name="Nagy L.G."/>
        </authorList>
    </citation>
    <scope>NUCLEOTIDE SEQUENCE [LARGE SCALE GENOMIC DNA]</scope>
    <source>
        <strain evidence="16 17">CBS 309.79</strain>
    </source>
</reference>
<evidence type="ECO:0000256" key="13">
    <source>
        <dbReference type="ARBA" id="ARBA00042373"/>
    </source>
</evidence>
<dbReference type="PANTHER" id="PTHR16631">
    <property type="entry name" value="GLUCAN 1,3-BETA-GLUCOSIDASE"/>
    <property type="match status" value="1"/>
</dbReference>
<keyword evidence="7" id="KW-0472">Membrane</keyword>
<dbReference type="OrthoDB" id="77201at2759"/>
<comment type="subcellular location">
    <subcellularLocation>
        <location evidence="2">Cell membrane</location>
        <topology evidence="2">Single-pass type II membrane protein</topology>
    </subcellularLocation>
</comment>
<evidence type="ECO:0000256" key="6">
    <source>
        <dbReference type="ARBA" id="ARBA00022801"/>
    </source>
</evidence>
<accession>A0A5C3QIQ5</accession>
<dbReference type="GO" id="GO:0009986">
    <property type="term" value="C:cell surface"/>
    <property type="evidence" value="ECO:0007669"/>
    <property type="project" value="TreeGrafter"/>
</dbReference>
<dbReference type="SUPFAM" id="SSF51445">
    <property type="entry name" value="(Trans)glycosidases"/>
    <property type="match status" value="1"/>
</dbReference>
<evidence type="ECO:0000256" key="4">
    <source>
        <dbReference type="ARBA" id="ARBA00012780"/>
    </source>
</evidence>
<dbReference type="EMBL" id="ML178841">
    <property type="protein sequence ID" value="TFK98213.1"/>
    <property type="molecule type" value="Genomic_DNA"/>
</dbReference>
<dbReference type="EC" id="3.2.1.39" evidence="4"/>
<sequence length="370" mass="41497">MGAFSRTLSALLLLSCILPACVSANEGGQHPLLFQAGDEHGVIQTPSTGVDSLDVPASKAPCFPSAEFTMPSTVPNTTANWWCPMNNEYAFMGFSYSLYNCQSLSQMQREFKDMKTKFKARYVRLYAVCDRKGFYDDVITAAWDNGLGVHALIWFGFDNTPEWKDRRATLFNTLHTHPKARFVTRALQFGSEPLYDWVLTPDELAAEVVKARKNLTSIGIPVTISEMAWGYQLHGGSKSVLEAVDFFDIHMLPYFSQQASTSDKAWPILMKDHNWFVTNGLGKKMFWSQNGWPSKSYPGVEPNSPDAVADIPNEAGYYKLLDEHCTDFKAMANGGVGWFWHVYSDSQLQGYGLYDTSGQLKFPFQPKIAC</sequence>
<dbReference type="InterPro" id="IPR050732">
    <property type="entry name" value="Beta-glucan_modifiers"/>
</dbReference>
<comment type="function">
    <text evidence="12">Glucanases play a role in cell expansion during growth, in cell-cell fusion during mating, and in spore release during sporulation. This enzyme may be involved in beta-glucan degradation. Active on laminarin and lichenan.</text>
</comment>
<keyword evidence="15" id="KW-0732">Signal</keyword>